<dbReference type="InterPro" id="IPR015211">
    <property type="entry name" value="Peptidase_M1_C"/>
</dbReference>
<dbReference type="PANTHER" id="PTHR45726:SF3">
    <property type="entry name" value="LEUKOTRIENE A-4 HYDROLASE"/>
    <property type="match status" value="1"/>
</dbReference>
<sequence length="492" mass="55731">MYTQGQAVMNRSFFPCQDTPAIKSTYTATVRVAEGFTAVMSANTNVKNPNLVDINGVNHQIYSFGLDVPIPSYLVALAVGDLQSARVGPRSHVWTESCMLEACKSELDGIVEDFISTGERLFGEYVWGNYDVLVMPPSFPFGGMENPCLTFVTPCIIVGDKSLTDVIIHEISHSWFGNLVTNANWSEFWLNEGFTMFAQRRITEELFGKPYACLEASTGQALLRQHIDNEGQDHPLTKLRVVIEPGVDPDDTYNETPYEKGFAFVSYLQNLVGDVKKFDDFLKSYVSKYKFKSLVAEDMFDYFLEYFPKMKEDKIDKKEGFEFTDTWLHKPGWPTYTPDLSAGKELTGPAEDLAKQWREGGQKVSDVDIGQWKTYQILHFLDQLLEGTDLSQVTMATLAKTYPKISGTTNAEIRLRWSLLTIKHDYVADFDNVKKFLVSQGKQKYTLPVYRQLVKGSDTAKKLAQDMYKETKDMLHVGVKDYVKGILDKANL</sequence>
<keyword evidence="7 11" id="KW-0862">Zinc</keyword>
<evidence type="ECO:0000256" key="6">
    <source>
        <dbReference type="ARBA" id="ARBA00022801"/>
    </source>
</evidence>
<protein>
    <recommendedName>
        <fullName evidence="12">Peptidase M1 leukotriene A4 hydrolase/aminopeptidase C-terminal domain-containing protein</fullName>
    </recommendedName>
</protein>
<dbReference type="Proteomes" id="UP001186944">
    <property type="component" value="Unassembled WGS sequence"/>
</dbReference>
<dbReference type="InterPro" id="IPR027268">
    <property type="entry name" value="Peptidase_M4/M1_CTD_sf"/>
</dbReference>
<dbReference type="InterPro" id="IPR045357">
    <property type="entry name" value="Aminopeptidase_N-like_N"/>
</dbReference>
<feature type="binding site" evidence="10">
    <location>
        <begin position="4"/>
        <end position="6"/>
    </location>
    <ligand>
        <name>a peptide</name>
        <dbReference type="ChEBI" id="CHEBI:60466"/>
    </ligand>
</feature>
<evidence type="ECO:0000256" key="11">
    <source>
        <dbReference type="PIRSR" id="PIRSR634015-3"/>
    </source>
</evidence>
<keyword evidence="14" id="KW-1185">Reference proteome</keyword>
<dbReference type="Pfam" id="PF17900">
    <property type="entry name" value="Peptidase_M1_N"/>
    <property type="match status" value="1"/>
</dbReference>
<dbReference type="InterPro" id="IPR042097">
    <property type="entry name" value="Aminopeptidase_N-like_N_sf"/>
</dbReference>
<reference evidence="13" key="1">
    <citation type="submission" date="2019-08" db="EMBL/GenBank/DDBJ databases">
        <title>The improved chromosome-level genome for the pearl oyster Pinctada fucata martensii using PacBio sequencing and Hi-C.</title>
        <authorList>
            <person name="Zheng Z."/>
        </authorList>
    </citation>
    <scope>NUCLEOTIDE SEQUENCE</scope>
    <source>
        <strain evidence="13">ZZ-2019</strain>
        <tissue evidence="13">Adductor muscle</tissue>
    </source>
</reference>
<evidence type="ECO:0000256" key="7">
    <source>
        <dbReference type="ARBA" id="ARBA00022833"/>
    </source>
</evidence>
<dbReference type="GO" id="GO:0008270">
    <property type="term" value="F:zinc ion binding"/>
    <property type="evidence" value="ECO:0007669"/>
    <property type="project" value="InterPro"/>
</dbReference>
<evidence type="ECO:0000256" key="3">
    <source>
        <dbReference type="ARBA" id="ARBA00022490"/>
    </source>
</evidence>
<dbReference type="InterPro" id="IPR016024">
    <property type="entry name" value="ARM-type_fold"/>
</dbReference>
<comment type="caution">
    <text evidence="13">The sequence shown here is derived from an EMBL/GenBank/DDBJ whole genome shotgun (WGS) entry which is preliminary data.</text>
</comment>
<dbReference type="InterPro" id="IPR038502">
    <property type="entry name" value="M1_LTA-4_hydro/amino_C_sf"/>
</dbReference>
<dbReference type="SUPFAM" id="SSF63737">
    <property type="entry name" value="Leukotriene A4 hydrolase N-terminal domain"/>
    <property type="match status" value="1"/>
</dbReference>
<evidence type="ECO:0000256" key="9">
    <source>
        <dbReference type="PIRSR" id="PIRSR634015-1"/>
    </source>
</evidence>
<evidence type="ECO:0000313" key="14">
    <source>
        <dbReference type="Proteomes" id="UP001186944"/>
    </source>
</evidence>
<dbReference type="InterPro" id="IPR001930">
    <property type="entry name" value="Peptidase_M1"/>
</dbReference>
<dbReference type="Gene3D" id="3.30.2010.30">
    <property type="match status" value="1"/>
</dbReference>
<comment type="similarity">
    <text evidence="2">Belongs to the peptidase M1 family.</text>
</comment>
<accession>A0AA89C989</accession>
<keyword evidence="5 11" id="KW-0479">Metal-binding</keyword>
<feature type="binding site" evidence="10">
    <location>
        <begin position="442"/>
        <end position="444"/>
    </location>
    <ligand>
        <name>a peptide</name>
        <dbReference type="ChEBI" id="CHEBI:60466"/>
    </ligand>
</feature>
<comment type="cofactor">
    <cofactor evidence="11">
        <name>Zn(2+)</name>
        <dbReference type="ChEBI" id="CHEBI:29105"/>
    </cofactor>
    <text evidence="11">Binds 1 zinc ion per subunit.</text>
</comment>
<dbReference type="PRINTS" id="PR00756">
    <property type="entry name" value="ALADIPTASE"/>
</dbReference>
<keyword evidence="3" id="KW-0963">Cytoplasm</keyword>
<dbReference type="GO" id="GO:0006508">
    <property type="term" value="P:proteolysis"/>
    <property type="evidence" value="ECO:0007669"/>
    <property type="project" value="UniProtKB-KW"/>
</dbReference>
<dbReference type="PANTHER" id="PTHR45726">
    <property type="entry name" value="LEUKOTRIENE A-4 HYDROLASE"/>
    <property type="match status" value="1"/>
</dbReference>
<dbReference type="SMART" id="SM01263">
    <property type="entry name" value="Leuk-A4-hydro_C"/>
    <property type="match status" value="1"/>
</dbReference>
<evidence type="ECO:0000256" key="4">
    <source>
        <dbReference type="ARBA" id="ARBA00022670"/>
    </source>
</evidence>
<organism evidence="13 14">
    <name type="scientific">Pinctada imbricata</name>
    <name type="common">Atlantic pearl-oyster</name>
    <name type="synonym">Pinctada martensii</name>
    <dbReference type="NCBI Taxonomy" id="66713"/>
    <lineage>
        <taxon>Eukaryota</taxon>
        <taxon>Metazoa</taxon>
        <taxon>Spiralia</taxon>
        <taxon>Lophotrochozoa</taxon>
        <taxon>Mollusca</taxon>
        <taxon>Bivalvia</taxon>
        <taxon>Autobranchia</taxon>
        <taxon>Pteriomorphia</taxon>
        <taxon>Pterioida</taxon>
        <taxon>Pterioidea</taxon>
        <taxon>Pteriidae</taxon>
        <taxon>Pinctada</taxon>
    </lineage>
</organism>
<feature type="active site" description="Proton donor" evidence="9">
    <location>
        <position position="258"/>
    </location>
</feature>
<dbReference type="Gene3D" id="2.60.40.1730">
    <property type="entry name" value="tricorn interacting facor f3 domain"/>
    <property type="match status" value="1"/>
</dbReference>
<dbReference type="Gene3D" id="1.10.390.10">
    <property type="entry name" value="Neutral Protease Domain 2"/>
    <property type="match status" value="1"/>
</dbReference>
<evidence type="ECO:0000256" key="1">
    <source>
        <dbReference type="ARBA" id="ARBA00004496"/>
    </source>
</evidence>
<feature type="binding site" evidence="11">
    <location>
        <position position="192"/>
    </location>
    <ligand>
        <name>Zn(2+)</name>
        <dbReference type="ChEBI" id="CHEBI:29105"/>
        <note>catalytic</note>
    </ligand>
</feature>
<dbReference type="Pfam" id="PF01433">
    <property type="entry name" value="Peptidase_M1"/>
    <property type="match status" value="1"/>
</dbReference>
<dbReference type="CDD" id="cd09599">
    <property type="entry name" value="M1_LTA4H"/>
    <property type="match status" value="1"/>
</dbReference>
<dbReference type="AlphaFoldDB" id="A0AA89C989"/>
<gene>
    <name evidence="13" type="ORF">FSP39_015458</name>
</gene>
<dbReference type="Gene3D" id="1.25.40.320">
    <property type="entry name" value="Peptidase M1, leukotriene A4 hydrolase/aminopeptidase C-terminal domain"/>
    <property type="match status" value="1"/>
</dbReference>
<evidence type="ECO:0000313" key="13">
    <source>
        <dbReference type="EMBL" id="KAK3105025.1"/>
    </source>
</evidence>
<keyword evidence="6" id="KW-0378">Hydrolase</keyword>
<feature type="binding site" evidence="10">
    <location>
        <begin position="140"/>
        <end position="145"/>
    </location>
    <ligand>
        <name>a peptide</name>
        <dbReference type="ChEBI" id="CHEBI:60466"/>
    </ligand>
</feature>
<evidence type="ECO:0000259" key="12">
    <source>
        <dbReference type="SMART" id="SM01263"/>
    </source>
</evidence>
<dbReference type="GO" id="GO:0005737">
    <property type="term" value="C:cytoplasm"/>
    <property type="evidence" value="ECO:0007669"/>
    <property type="project" value="UniProtKB-SubCell"/>
</dbReference>
<feature type="active site" description="Proton acceptor" evidence="9">
    <location>
        <position position="170"/>
    </location>
</feature>
<dbReference type="FunFam" id="1.10.390.10:FF:000003">
    <property type="entry name" value="Leukotriene A(4) hydrolase"/>
    <property type="match status" value="1"/>
</dbReference>
<comment type="subcellular location">
    <subcellularLocation>
        <location evidence="1">Cytoplasm</location>
    </subcellularLocation>
</comment>
<dbReference type="Pfam" id="PF09127">
    <property type="entry name" value="Leuk-A4-hydro_C"/>
    <property type="match status" value="1"/>
</dbReference>
<feature type="binding site" evidence="11">
    <location>
        <position position="173"/>
    </location>
    <ligand>
        <name>Zn(2+)</name>
        <dbReference type="ChEBI" id="CHEBI:29105"/>
        <note>catalytic</note>
    </ligand>
</feature>
<keyword evidence="4" id="KW-0645">Protease</keyword>
<dbReference type="SUPFAM" id="SSF55486">
    <property type="entry name" value="Metalloproteases ('zincins'), catalytic domain"/>
    <property type="match status" value="1"/>
</dbReference>
<evidence type="ECO:0000256" key="10">
    <source>
        <dbReference type="PIRSR" id="PIRSR634015-2"/>
    </source>
</evidence>
<feature type="domain" description="Peptidase M1 leukotriene A4 hydrolase/aminopeptidase C-terminal" evidence="12">
    <location>
        <begin position="345"/>
        <end position="487"/>
    </location>
</feature>
<evidence type="ECO:0000256" key="2">
    <source>
        <dbReference type="ARBA" id="ARBA00010136"/>
    </source>
</evidence>
<feature type="binding site" evidence="11">
    <location>
        <position position="169"/>
    </location>
    <ligand>
        <name>Zn(2+)</name>
        <dbReference type="ChEBI" id="CHEBI:29105"/>
        <note>catalytic</note>
    </ligand>
</feature>
<evidence type="ECO:0000256" key="8">
    <source>
        <dbReference type="ARBA" id="ARBA00023049"/>
    </source>
</evidence>
<dbReference type="InterPro" id="IPR014782">
    <property type="entry name" value="Peptidase_M1_dom"/>
</dbReference>
<dbReference type="InterPro" id="IPR049980">
    <property type="entry name" value="LTA4H_cat"/>
</dbReference>
<proteinExistence type="inferred from homology"/>
<dbReference type="GO" id="GO:0070006">
    <property type="term" value="F:metalloaminopeptidase activity"/>
    <property type="evidence" value="ECO:0007669"/>
    <property type="project" value="TreeGrafter"/>
</dbReference>
<dbReference type="EMBL" id="VSWD01000004">
    <property type="protein sequence ID" value="KAK3105025.1"/>
    <property type="molecule type" value="Genomic_DNA"/>
</dbReference>
<name>A0AA89C989_PINIB</name>
<evidence type="ECO:0000256" key="5">
    <source>
        <dbReference type="ARBA" id="ARBA00022723"/>
    </source>
</evidence>
<keyword evidence="8" id="KW-0482">Metalloprotease</keyword>
<dbReference type="InterPro" id="IPR034015">
    <property type="entry name" value="M1_LTA4H"/>
</dbReference>
<dbReference type="FunFam" id="3.30.2010.30:FF:000001">
    <property type="entry name" value="Leukotriene A(4) hydrolase"/>
    <property type="match status" value="1"/>
</dbReference>
<dbReference type="SUPFAM" id="SSF48371">
    <property type="entry name" value="ARM repeat"/>
    <property type="match status" value="1"/>
</dbReference>